<evidence type="ECO:0008006" key="3">
    <source>
        <dbReference type="Google" id="ProtNLM"/>
    </source>
</evidence>
<dbReference type="Proteomes" id="UP000801492">
    <property type="component" value="Unassembled WGS sequence"/>
</dbReference>
<evidence type="ECO:0000313" key="2">
    <source>
        <dbReference type="Proteomes" id="UP000801492"/>
    </source>
</evidence>
<comment type="caution">
    <text evidence="1">The sequence shown here is derived from an EMBL/GenBank/DDBJ whole genome shotgun (WGS) entry which is preliminary data.</text>
</comment>
<organism evidence="1 2">
    <name type="scientific">Ignelater luminosus</name>
    <name type="common">Cucubano</name>
    <name type="synonym">Pyrophorus luminosus</name>
    <dbReference type="NCBI Taxonomy" id="2038154"/>
    <lineage>
        <taxon>Eukaryota</taxon>
        <taxon>Metazoa</taxon>
        <taxon>Ecdysozoa</taxon>
        <taxon>Arthropoda</taxon>
        <taxon>Hexapoda</taxon>
        <taxon>Insecta</taxon>
        <taxon>Pterygota</taxon>
        <taxon>Neoptera</taxon>
        <taxon>Endopterygota</taxon>
        <taxon>Coleoptera</taxon>
        <taxon>Polyphaga</taxon>
        <taxon>Elateriformia</taxon>
        <taxon>Elateroidea</taxon>
        <taxon>Elateridae</taxon>
        <taxon>Agrypninae</taxon>
        <taxon>Pyrophorini</taxon>
        <taxon>Ignelater</taxon>
    </lineage>
</organism>
<dbReference type="Gene3D" id="3.30.420.10">
    <property type="entry name" value="Ribonuclease H-like superfamily/Ribonuclease H"/>
    <property type="match status" value="1"/>
</dbReference>
<gene>
    <name evidence="1" type="ORF">ILUMI_23953</name>
</gene>
<reference evidence="1" key="1">
    <citation type="submission" date="2019-08" db="EMBL/GenBank/DDBJ databases">
        <title>The genome of the North American firefly Photinus pyralis.</title>
        <authorList>
            <consortium name="Photinus pyralis genome working group"/>
            <person name="Fallon T.R."/>
            <person name="Sander Lower S.E."/>
            <person name="Weng J.-K."/>
        </authorList>
    </citation>
    <scope>NUCLEOTIDE SEQUENCE</scope>
    <source>
        <strain evidence="1">TRF0915ILg1</strain>
        <tissue evidence="1">Whole body</tissue>
    </source>
</reference>
<accession>A0A8K0C759</accession>
<dbReference type="EMBL" id="VTPC01090640">
    <property type="protein sequence ID" value="KAF2882230.1"/>
    <property type="molecule type" value="Genomic_DNA"/>
</dbReference>
<dbReference type="AlphaFoldDB" id="A0A8K0C759"/>
<dbReference type="GO" id="GO:0003676">
    <property type="term" value="F:nucleic acid binding"/>
    <property type="evidence" value="ECO:0007669"/>
    <property type="project" value="InterPro"/>
</dbReference>
<evidence type="ECO:0000313" key="1">
    <source>
        <dbReference type="EMBL" id="KAF2882230.1"/>
    </source>
</evidence>
<proteinExistence type="predicted"/>
<sequence>MATAKHKPLLTNKQMKNRMVWARAHKNWTLEEWGTVVWSDESRFEVSIGDTRSRVIRTKSEAFNTDCLRTKVKFPVSIMVWGSMSSSSVGRPYFADGGRKRGFQQDGAPCHSARMVKVCMTENGLETLP</sequence>
<name>A0A8K0C759_IGNLU</name>
<dbReference type="InterPro" id="IPR036397">
    <property type="entry name" value="RNaseH_sf"/>
</dbReference>
<dbReference type="OrthoDB" id="6781411at2759"/>
<protein>
    <recommendedName>
        <fullName evidence="3">Transposase</fullName>
    </recommendedName>
</protein>
<keyword evidence="2" id="KW-1185">Reference proteome</keyword>